<comment type="caution">
    <text evidence="3">The sequence shown here is derived from an EMBL/GenBank/DDBJ whole genome shotgun (WGS) entry which is preliminary data.</text>
</comment>
<dbReference type="Proteomes" id="UP000323567">
    <property type="component" value="Unassembled WGS sequence"/>
</dbReference>
<dbReference type="Pfam" id="PF13280">
    <property type="entry name" value="WYL"/>
    <property type="match status" value="1"/>
</dbReference>
<reference evidence="3 4" key="1">
    <citation type="journal article" date="2019" name="Nat. Med.">
        <title>A library of human gut bacterial isolates paired with longitudinal multiomics data enables mechanistic microbiome research.</title>
        <authorList>
            <person name="Poyet M."/>
            <person name="Groussin M."/>
            <person name="Gibbons S.M."/>
            <person name="Avila-Pacheco J."/>
            <person name="Jiang X."/>
            <person name="Kearney S.M."/>
            <person name="Perrotta A.R."/>
            <person name="Berdy B."/>
            <person name="Zhao S."/>
            <person name="Lieberman T.D."/>
            <person name="Swanson P.K."/>
            <person name="Smith M."/>
            <person name="Roesemann S."/>
            <person name="Alexander J.E."/>
            <person name="Rich S.A."/>
            <person name="Livny J."/>
            <person name="Vlamakis H."/>
            <person name="Clish C."/>
            <person name="Bullock K."/>
            <person name="Deik A."/>
            <person name="Scott J."/>
            <person name="Pierce K.A."/>
            <person name="Xavier R.J."/>
            <person name="Alm E.J."/>
        </authorList>
    </citation>
    <scope>NUCLEOTIDE SEQUENCE [LARGE SCALE GENOMIC DNA]</scope>
    <source>
        <strain evidence="3 4">BIOML-A2</strain>
    </source>
</reference>
<organism evidence="3 4">
    <name type="scientific">Alistipes shahii</name>
    <dbReference type="NCBI Taxonomy" id="328814"/>
    <lineage>
        <taxon>Bacteria</taxon>
        <taxon>Pseudomonadati</taxon>
        <taxon>Bacteroidota</taxon>
        <taxon>Bacteroidia</taxon>
        <taxon>Bacteroidales</taxon>
        <taxon>Rikenellaceae</taxon>
        <taxon>Alistipes</taxon>
    </lineage>
</organism>
<dbReference type="PANTHER" id="PTHR34580:SF9">
    <property type="entry name" value="SLL5097 PROTEIN"/>
    <property type="match status" value="1"/>
</dbReference>
<proteinExistence type="predicted"/>
<evidence type="ECO:0000259" key="1">
    <source>
        <dbReference type="Pfam" id="PF13280"/>
    </source>
</evidence>
<evidence type="ECO:0000259" key="2">
    <source>
        <dbReference type="Pfam" id="PF25583"/>
    </source>
</evidence>
<evidence type="ECO:0000313" key="4">
    <source>
        <dbReference type="Proteomes" id="UP000323567"/>
    </source>
</evidence>
<gene>
    <name evidence="3" type="ORF">F2Y13_02710</name>
</gene>
<accession>A0A5B3GE47</accession>
<name>A0A5B3GE47_9BACT</name>
<dbReference type="InterPro" id="IPR057727">
    <property type="entry name" value="WCX_dom"/>
</dbReference>
<dbReference type="Pfam" id="PF25583">
    <property type="entry name" value="WCX"/>
    <property type="match status" value="1"/>
</dbReference>
<dbReference type="InterPro" id="IPR051534">
    <property type="entry name" value="CBASS_pafABC_assoc_protein"/>
</dbReference>
<evidence type="ECO:0000313" key="3">
    <source>
        <dbReference type="EMBL" id="KAA2371717.1"/>
    </source>
</evidence>
<dbReference type="RefSeq" id="WP_149886981.1">
    <property type="nucleotide sequence ID" value="NZ_VVXK01000002.1"/>
</dbReference>
<dbReference type="PROSITE" id="PS52050">
    <property type="entry name" value="WYL"/>
    <property type="match status" value="1"/>
</dbReference>
<feature type="domain" description="WYL" evidence="1">
    <location>
        <begin position="125"/>
        <end position="191"/>
    </location>
</feature>
<dbReference type="InterPro" id="IPR026881">
    <property type="entry name" value="WYL_dom"/>
</dbReference>
<feature type="domain" description="WCX" evidence="2">
    <location>
        <begin position="225"/>
        <end position="302"/>
    </location>
</feature>
<sequence>MNALTNNTATLFRRYLWLLNVIYSAGRITLDEIRVRWQRNEMSGGEELPRKTFENHRKAVEELFDVNIACDRRTNEYYVECGDDLVRDDLRRWLLETFAVNDLLVNSKRLRRRIALEPISSGYAYLTAVLRAMEENRCLEIVYRHTYDEKRENRYEVEPYGLKAFRRRWYLIANSVEMGGIYAFALDRVRGMASTAKAAEIPSDFDCAGFYADAFGIIRERDRKAERVEIRVLGKQANYVRALPLHPTQRETERTAEYSVFEYRLAPTYDFRMELLSNGADVEVLRPAWFREEVKSVVTKMMERYE</sequence>
<dbReference type="PANTHER" id="PTHR34580">
    <property type="match status" value="1"/>
</dbReference>
<dbReference type="EMBL" id="VVXK01000002">
    <property type="protein sequence ID" value="KAA2371717.1"/>
    <property type="molecule type" value="Genomic_DNA"/>
</dbReference>
<dbReference type="AlphaFoldDB" id="A0A5B3GE47"/>
<protein>
    <submittedName>
        <fullName evidence="3">WYL domain-containing protein</fullName>
    </submittedName>
</protein>